<dbReference type="Gramene" id="PRQ38822">
    <property type="protein sequence ID" value="PRQ38822"/>
    <property type="gene ID" value="RchiOBHm_Chr4g0418231"/>
</dbReference>
<keyword evidence="2" id="KW-1185">Reference proteome</keyword>
<reference evidence="1 2" key="1">
    <citation type="journal article" date="2018" name="Nat. Genet.">
        <title>The Rosa genome provides new insights in the design of modern roses.</title>
        <authorList>
            <person name="Bendahmane M."/>
        </authorList>
    </citation>
    <scope>NUCLEOTIDE SEQUENCE [LARGE SCALE GENOMIC DNA]</scope>
    <source>
        <strain evidence="2">cv. Old Blush</strain>
    </source>
</reference>
<dbReference type="AlphaFoldDB" id="A0A2P6QXA7"/>
<gene>
    <name evidence="1" type="ORF">RchiOBHm_Chr4g0418231</name>
</gene>
<dbReference type="Proteomes" id="UP000238479">
    <property type="component" value="Chromosome 4"/>
</dbReference>
<accession>A0A2P6QXA7</accession>
<evidence type="ECO:0000313" key="1">
    <source>
        <dbReference type="EMBL" id="PRQ38822.1"/>
    </source>
</evidence>
<protein>
    <submittedName>
        <fullName evidence="1">Uncharacterized protein</fullName>
    </submittedName>
</protein>
<evidence type="ECO:0000313" key="2">
    <source>
        <dbReference type="Proteomes" id="UP000238479"/>
    </source>
</evidence>
<comment type="caution">
    <text evidence="1">The sequence shown here is derived from an EMBL/GenBank/DDBJ whole genome shotgun (WGS) entry which is preliminary data.</text>
</comment>
<organism evidence="1 2">
    <name type="scientific">Rosa chinensis</name>
    <name type="common">China rose</name>
    <dbReference type="NCBI Taxonomy" id="74649"/>
    <lineage>
        <taxon>Eukaryota</taxon>
        <taxon>Viridiplantae</taxon>
        <taxon>Streptophyta</taxon>
        <taxon>Embryophyta</taxon>
        <taxon>Tracheophyta</taxon>
        <taxon>Spermatophyta</taxon>
        <taxon>Magnoliopsida</taxon>
        <taxon>eudicotyledons</taxon>
        <taxon>Gunneridae</taxon>
        <taxon>Pentapetalae</taxon>
        <taxon>rosids</taxon>
        <taxon>fabids</taxon>
        <taxon>Rosales</taxon>
        <taxon>Rosaceae</taxon>
        <taxon>Rosoideae</taxon>
        <taxon>Rosoideae incertae sedis</taxon>
        <taxon>Rosa</taxon>
    </lineage>
</organism>
<name>A0A2P6QXA7_ROSCH</name>
<sequence>MVYGLPLILYFLKLSDLGGKWGGRCWKRRKGGHRGWRRGRRRGWSWNKEEGRRKKKR</sequence>
<proteinExistence type="predicted"/>
<dbReference type="EMBL" id="PDCK01000042">
    <property type="protein sequence ID" value="PRQ38822.1"/>
    <property type="molecule type" value="Genomic_DNA"/>
</dbReference>